<accession>A0ABQ4X4K7</accession>
<reference evidence="1" key="1">
    <citation type="journal article" date="2022" name="Int. J. Mol. Sci.">
        <title>Draft Genome of Tanacetum Coccineum: Genomic Comparison of Closely Related Tanacetum-Family Plants.</title>
        <authorList>
            <person name="Yamashiro T."/>
            <person name="Shiraishi A."/>
            <person name="Nakayama K."/>
            <person name="Satake H."/>
        </authorList>
    </citation>
    <scope>NUCLEOTIDE SEQUENCE</scope>
</reference>
<comment type="caution">
    <text evidence="1">The sequence shown here is derived from an EMBL/GenBank/DDBJ whole genome shotgun (WGS) entry which is preliminary data.</text>
</comment>
<dbReference type="Proteomes" id="UP001151760">
    <property type="component" value="Unassembled WGS sequence"/>
</dbReference>
<name>A0ABQ4X4K7_9ASTR</name>
<dbReference type="EMBL" id="BQNB010009194">
    <property type="protein sequence ID" value="GJS60042.1"/>
    <property type="molecule type" value="Genomic_DNA"/>
</dbReference>
<evidence type="ECO:0000313" key="2">
    <source>
        <dbReference type="Proteomes" id="UP001151760"/>
    </source>
</evidence>
<evidence type="ECO:0000313" key="1">
    <source>
        <dbReference type="EMBL" id="GJS60042.1"/>
    </source>
</evidence>
<organism evidence="1 2">
    <name type="scientific">Tanacetum coccineum</name>
    <dbReference type="NCBI Taxonomy" id="301880"/>
    <lineage>
        <taxon>Eukaryota</taxon>
        <taxon>Viridiplantae</taxon>
        <taxon>Streptophyta</taxon>
        <taxon>Embryophyta</taxon>
        <taxon>Tracheophyta</taxon>
        <taxon>Spermatophyta</taxon>
        <taxon>Magnoliopsida</taxon>
        <taxon>eudicotyledons</taxon>
        <taxon>Gunneridae</taxon>
        <taxon>Pentapetalae</taxon>
        <taxon>asterids</taxon>
        <taxon>campanulids</taxon>
        <taxon>Asterales</taxon>
        <taxon>Asteraceae</taxon>
        <taxon>Asteroideae</taxon>
        <taxon>Anthemideae</taxon>
        <taxon>Anthemidinae</taxon>
        <taxon>Tanacetum</taxon>
    </lineage>
</organism>
<proteinExistence type="predicted"/>
<sequence>MENPCYQKLKQKSNGSLLETESEVKDCISRTCSRSKLIEYAEEVSPLCTKVHWNNDAFLSSLISSNSDDISHFSDEIKMGNINRDFSEANRYGAKIIRILKRNDRISVQITERTKQRINHNNSKEE</sequence>
<keyword evidence="2" id="KW-1185">Reference proteome</keyword>
<reference evidence="1" key="2">
    <citation type="submission" date="2022-01" db="EMBL/GenBank/DDBJ databases">
        <authorList>
            <person name="Yamashiro T."/>
            <person name="Shiraishi A."/>
            <person name="Satake H."/>
            <person name="Nakayama K."/>
        </authorList>
    </citation>
    <scope>NUCLEOTIDE SEQUENCE</scope>
</reference>
<gene>
    <name evidence="1" type="ORF">Tco_0654826</name>
</gene>
<protein>
    <submittedName>
        <fullName evidence="1">Uncharacterized protein</fullName>
    </submittedName>
</protein>